<feature type="region of interest" description="Disordered" evidence="1">
    <location>
        <begin position="1"/>
        <end position="64"/>
    </location>
</feature>
<dbReference type="AlphaFoldDB" id="A0A812VYT5"/>
<evidence type="ECO:0000313" key="3">
    <source>
        <dbReference type="Proteomes" id="UP000649617"/>
    </source>
</evidence>
<feature type="non-terminal residue" evidence="2">
    <location>
        <position position="222"/>
    </location>
</feature>
<name>A0A812VYT5_SYMPI</name>
<feature type="compositionally biased region" description="Basic residues" evidence="1">
    <location>
        <begin position="1"/>
        <end position="32"/>
    </location>
</feature>
<comment type="caution">
    <text evidence="2">The sequence shown here is derived from an EMBL/GenBank/DDBJ whole genome shotgun (WGS) entry which is preliminary data.</text>
</comment>
<evidence type="ECO:0000256" key="1">
    <source>
        <dbReference type="SAM" id="MobiDB-lite"/>
    </source>
</evidence>
<evidence type="ECO:0000313" key="2">
    <source>
        <dbReference type="EMBL" id="CAE7663771.1"/>
    </source>
</evidence>
<sequence>AKKKDKDKKKKSDKKKKDKKKGKKDKKKKKKASSSDSSSSDNKKAKKERKRKQEEDNAKNAWLATKMRELRKADANLTARDAMKMAEAEYEKIFSGVGVGEAAPAPAAAEGGEWGLPAAAEAAKEAEDEARKQGKSEEEIAKAGRDAGERVMRVAEEAGVYKAPKELPLFMQNRLKQQSEAARLAAMPAPVAGENSRPAEMQEPRRLALKLPPDTKDKKKKR</sequence>
<keyword evidence="3" id="KW-1185">Reference proteome</keyword>
<dbReference type="Proteomes" id="UP000649617">
    <property type="component" value="Unassembled WGS sequence"/>
</dbReference>
<gene>
    <name evidence="2" type="ORF">SPIL2461_LOCUS18105</name>
</gene>
<reference evidence="2" key="1">
    <citation type="submission" date="2021-02" db="EMBL/GenBank/DDBJ databases">
        <authorList>
            <person name="Dougan E. K."/>
            <person name="Rhodes N."/>
            <person name="Thang M."/>
            <person name="Chan C."/>
        </authorList>
    </citation>
    <scope>NUCLEOTIDE SEQUENCE</scope>
</reference>
<protein>
    <submittedName>
        <fullName evidence="2">Uncharacterized protein</fullName>
    </submittedName>
</protein>
<feature type="region of interest" description="Disordered" evidence="1">
    <location>
        <begin position="103"/>
        <end position="147"/>
    </location>
</feature>
<feature type="compositionally biased region" description="Low complexity" evidence="1">
    <location>
        <begin position="103"/>
        <end position="121"/>
    </location>
</feature>
<feature type="compositionally biased region" description="Basic and acidic residues" evidence="1">
    <location>
        <begin position="122"/>
        <end position="147"/>
    </location>
</feature>
<organism evidence="2 3">
    <name type="scientific">Symbiodinium pilosum</name>
    <name type="common">Dinoflagellate</name>
    <dbReference type="NCBI Taxonomy" id="2952"/>
    <lineage>
        <taxon>Eukaryota</taxon>
        <taxon>Sar</taxon>
        <taxon>Alveolata</taxon>
        <taxon>Dinophyceae</taxon>
        <taxon>Suessiales</taxon>
        <taxon>Symbiodiniaceae</taxon>
        <taxon>Symbiodinium</taxon>
    </lineage>
</organism>
<dbReference type="EMBL" id="CAJNIZ010043595">
    <property type="protein sequence ID" value="CAE7663771.1"/>
    <property type="molecule type" value="Genomic_DNA"/>
</dbReference>
<feature type="compositionally biased region" description="Low complexity" evidence="1">
    <location>
        <begin position="181"/>
        <end position="192"/>
    </location>
</feature>
<accession>A0A812VYT5</accession>
<dbReference type="OrthoDB" id="10633570at2759"/>
<feature type="region of interest" description="Disordered" evidence="1">
    <location>
        <begin position="181"/>
        <end position="222"/>
    </location>
</feature>
<feature type="compositionally biased region" description="Basic and acidic residues" evidence="1">
    <location>
        <begin position="213"/>
        <end position="222"/>
    </location>
</feature>
<proteinExistence type="predicted"/>